<comment type="similarity">
    <text evidence="5">Belongs to the DHBP synthase family.</text>
</comment>
<evidence type="ECO:0000256" key="5">
    <source>
        <dbReference type="RuleBase" id="RU003843"/>
    </source>
</evidence>
<evidence type="ECO:0000313" key="6">
    <source>
        <dbReference type="EMBL" id="CAH0417827.1"/>
    </source>
</evidence>
<reference evidence="6 7" key="1">
    <citation type="submission" date="2021-11" db="EMBL/GenBank/DDBJ databases">
        <authorList>
            <person name="Depoorter E."/>
        </authorList>
    </citation>
    <scope>NUCLEOTIDE SEQUENCE [LARGE SCALE GENOMIC DNA]</scope>
    <source>
        <strain evidence="6 7">LMG 24286</strain>
    </source>
</reference>
<comment type="subunit">
    <text evidence="5">Homodimer.</text>
</comment>
<comment type="catalytic activity">
    <reaction evidence="5">
        <text>D-ribulose 5-phosphate = (2S)-2-hydroxy-3-oxobutyl phosphate + formate + H(+)</text>
        <dbReference type="Rhea" id="RHEA:18457"/>
        <dbReference type="ChEBI" id="CHEBI:15378"/>
        <dbReference type="ChEBI" id="CHEBI:15740"/>
        <dbReference type="ChEBI" id="CHEBI:58121"/>
        <dbReference type="ChEBI" id="CHEBI:58830"/>
        <dbReference type="EC" id="4.1.99.12"/>
    </reaction>
</comment>
<dbReference type="SUPFAM" id="SSF55821">
    <property type="entry name" value="YrdC/RibB"/>
    <property type="match status" value="1"/>
</dbReference>
<keyword evidence="5" id="KW-0460">Magnesium</keyword>
<keyword evidence="5" id="KW-0464">Manganese</keyword>
<organism evidence="6 7">
    <name type="scientific">Periweissella ghanensis</name>
    <dbReference type="NCBI Taxonomy" id="467997"/>
    <lineage>
        <taxon>Bacteria</taxon>
        <taxon>Bacillati</taxon>
        <taxon>Bacillota</taxon>
        <taxon>Bacilli</taxon>
        <taxon>Lactobacillales</taxon>
        <taxon>Lactobacillaceae</taxon>
        <taxon>Periweissella</taxon>
    </lineage>
</organism>
<dbReference type="InterPro" id="IPR000422">
    <property type="entry name" value="DHBP_synthase_RibB"/>
</dbReference>
<keyword evidence="3 5" id="KW-0686">Riboflavin biosynthesis</keyword>
<evidence type="ECO:0000256" key="2">
    <source>
        <dbReference type="ARBA" id="ARBA00004904"/>
    </source>
</evidence>
<evidence type="ECO:0000256" key="1">
    <source>
        <dbReference type="ARBA" id="ARBA00002284"/>
    </source>
</evidence>
<protein>
    <recommendedName>
        <fullName evidence="5">3,4-dihydroxy-2-butanone 4-phosphate synthase</fullName>
        <shortName evidence="5">DHBP synthase</shortName>
        <ecNumber evidence="5">4.1.99.12</ecNumber>
    </recommendedName>
</protein>
<proteinExistence type="inferred from homology"/>
<gene>
    <name evidence="6" type="primary">ribBA_1</name>
    <name evidence="6" type="ORF">WGH24286_00242</name>
</gene>
<comment type="cofactor">
    <cofactor evidence="5">
        <name>Mg(2+)</name>
        <dbReference type="ChEBI" id="CHEBI:18420"/>
    </cofactor>
    <cofactor evidence="5">
        <name>Mn(2+)</name>
        <dbReference type="ChEBI" id="CHEBI:29035"/>
    </cofactor>
    <text evidence="5">Binds 2 divalent metal cations per subunit. Magnesium or manganese.</text>
</comment>
<dbReference type="Gene3D" id="3.90.870.10">
    <property type="entry name" value="DHBP synthase"/>
    <property type="match status" value="1"/>
</dbReference>
<dbReference type="EC" id="4.1.99.12" evidence="5"/>
<evidence type="ECO:0000256" key="4">
    <source>
        <dbReference type="ARBA" id="ARBA00022723"/>
    </source>
</evidence>
<comment type="pathway">
    <text evidence="2 5">Cofactor biosynthesis; riboflavin biosynthesis; 2-hydroxy-3-oxobutyl phosphate from D-ribulose 5-phosphate: step 1/1.</text>
</comment>
<dbReference type="EMBL" id="CAKKNT010000002">
    <property type="protein sequence ID" value="CAH0417827.1"/>
    <property type="molecule type" value="Genomic_DNA"/>
</dbReference>
<dbReference type="InterPro" id="IPR017945">
    <property type="entry name" value="DHBP_synth_RibB-like_a/b_dom"/>
</dbReference>
<dbReference type="Proteomes" id="UP000789719">
    <property type="component" value="Unassembled WGS sequence"/>
</dbReference>
<accession>A0ABN8BJE3</accession>
<name>A0ABN8BJE3_9LACO</name>
<evidence type="ECO:0000256" key="3">
    <source>
        <dbReference type="ARBA" id="ARBA00022619"/>
    </source>
</evidence>
<dbReference type="PANTHER" id="PTHR21327">
    <property type="entry name" value="GTP CYCLOHYDROLASE II-RELATED"/>
    <property type="match status" value="1"/>
</dbReference>
<comment type="caution">
    <text evidence="6">The sequence shown here is derived from an EMBL/GenBank/DDBJ whole genome shotgun (WGS) entry which is preliminary data.</text>
</comment>
<keyword evidence="7" id="KW-1185">Reference proteome</keyword>
<dbReference type="PANTHER" id="PTHR21327:SF18">
    <property type="entry name" value="3,4-DIHYDROXY-2-BUTANONE 4-PHOSPHATE SYNTHASE"/>
    <property type="match status" value="1"/>
</dbReference>
<comment type="function">
    <text evidence="1 5">Catalyzes the conversion of D-ribulose 5-phosphate to formate and 3,4-dihydroxy-2-butanone 4-phosphate.</text>
</comment>
<sequence>MGMILEKEFSTVEAALEELKKGGFVILSDNEDRENEGDLVALASEATPAVIHQMLKEANGLMCVPVNTEIANRLNLTDMVENSTDPHQTPFTVTVDGNFEATGVTTGVSAFDRAASINHIADVNAQATDFNRPGHIQPLIAKPQGLRERIGHTEAGVDLALLAGSQPAAIIIEVLGEDGHMAQRDDLFVLAEKLNIPYITIAQIIEYMDANNIAQAADVLAVK</sequence>
<dbReference type="Pfam" id="PF00926">
    <property type="entry name" value="DHBP_synthase"/>
    <property type="match status" value="1"/>
</dbReference>
<keyword evidence="5" id="KW-0456">Lyase</keyword>
<dbReference type="NCBIfam" id="TIGR00506">
    <property type="entry name" value="ribB"/>
    <property type="match status" value="1"/>
</dbReference>
<evidence type="ECO:0000313" key="7">
    <source>
        <dbReference type="Proteomes" id="UP000789719"/>
    </source>
</evidence>
<keyword evidence="4 5" id="KW-0479">Metal-binding</keyword>